<evidence type="ECO:0000313" key="1">
    <source>
        <dbReference type="EMBL" id="RYC39398.1"/>
    </source>
</evidence>
<sequence length="62" mass="7308">MGRLFVENEYFHVVGISIFDGFNRYRYKAQKSCADKVNGMDAAQDVRLFVFFYVLFTLKTQL</sequence>
<name>A0A9X8JES0_9GAMM</name>
<proteinExistence type="predicted"/>
<evidence type="ECO:0000313" key="2">
    <source>
        <dbReference type="Proteomes" id="UP001138460"/>
    </source>
</evidence>
<comment type="caution">
    <text evidence="1">The sequence shown here is derived from an EMBL/GenBank/DDBJ whole genome shotgun (WGS) entry which is preliminary data.</text>
</comment>
<dbReference type="Proteomes" id="UP001138460">
    <property type="component" value="Unassembled WGS sequence"/>
</dbReference>
<dbReference type="AlphaFoldDB" id="A0A9X8JES0"/>
<dbReference type="EMBL" id="NWTM01000005">
    <property type="protein sequence ID" value="RYC39398.1"/>
    <property type="molecule type" value="Genomic_DNA"/>
</dbReference>
<organism evidence="1 2">
    <name type="scientific">Pectobacterium zantedeschiae</name>
    <dbReference type="NCBI Taxonomy" id="2034769"/>
    <lineage>
        <taxon>Bacteria</taxon>
        <taxon>Pseudomonadati</taxon>
        <taxon>Pseudomonadota</taxon>
        <taxon>Gammaproteobacteria</taxon>
        <taxon>Enterobacterales</taxon>
        <taxon>Pectobacteriaceae</taxon>
        <taxon>Pectobacterium</taxon>
    </lineage>
</organism>
<accession>A0A9X8JES0</accession>
<reference evidence="1 2" key="1">
    <citation type="journal article" date="2018" name="Syst. Appl. Microbiol.">
        <title>Pectobacterium zantedeschiae sp. nov. a new species of a soft rot pathogen isolated from Calla lily (Zantedeschia spp.).</title>
        <authorList>
            <person name="Waleron M."/>
            <person name="Misztak A."/>
            <person name="Waleron M."/>
            <person name="Franczuk M."/>
            <person name="Jonca J."/>
            <person name="Wielgomas B."/>
            <person name="Mikicinski A."/>
            <person name="Popovic T."/>
            <person name="Waleron K."/>
        </authorList>
    </citation>
    <scope>NUCLEOTIDE SEQUENCE [LARGE SCALE GENOMIC DNA]</scope>
    <source>
        <strain evidence="1 2">9M</strain>
    </source>
</reference>
<protein>
    <submittedName>
        <fullName evidence="1">Uncharacterized protein</fullName>
    </submittedName>
</protein>
<gene>
    <name evidence="1" type="ORF">CLR69_20105</name>
</gene>
<keyword evidence="2" id="KW-1185">Reference proteome</keyword>